<accession>B1C6K2</accession>
<dbReference type="Gene3D" id="3.40.309.10">
    <property type="entry name" value="Aldehyde Dehydrogenase, Chain A, domain 2"/>
    <property type="match status" value="1"/>
</dbReference>
<comment type="caution">
    <text evidence="2">The sequence shown here is derived from an EMBL/GenBank/DDBJ whole genome shotgun (WGS) entry which is preliminary data.</text>
</comment>
<protein>
    <recommendedName>
        <fullName evidence="1">Aldehyde dehydrogenase domain-containing protein</fullName>
    </recommendedName>
</protein>
<dbReference type="HOGENOM" id="CLU_2803063_0_0_9"/>
<dbReference type="GeneID" id="98000149"/>
<keyword evidence="3" id="KW-1185">Reference proteome</keyword>
<dbReference type="AlphaFoldDB" id="B1C6K2"/>
<dbReference type="InterPro" id="IPR016163">
    <property type="entry name" value="Ald_DH_C"/>
</dbReference>
<dbReference type="Pfam" id="PF00171">
    <property type="entry name" value="Aldedh"/>
    <property type="match status" value="1"/>
</dbReference>
<sequence>MSLSSIVFSDSDFKLALYYVLYVIFFNAEQLYATGAKLLLFEEDIYDEFIKELKKREENIKVENGIE</sequence>
<proteinExistence type="predicted"/>
<gene>
    <name evidence="2" type="ORF">ANASTE_00342</name>
</gene>
<evidence type="ECO:0000313" key="2">
    <source>
        <dbReference type="EMBL" id="EDS73487.1"/>
    </source>
</evidence>
<dbReference type="RefSeq" id="WP_007049796.1">
    <property type="nucleotide sequence ID" value="NZ_DS560018.1"/>
</dbReference>
<name>B1C6K2_9FIRM</name>
<organism evidence="2 3">
    <name type="scientific">Anaerofustis stercorihominis DSM 17244</name>
    <dbReference type="NCBI Taxonomy" id="445971"/>
    <lineage>
        <taxon>Bacteria</taxon>
        <taxon>Bacillati</taxon>
        <taxon>Bacillota</taxon>
        <taxon>Clostridia</taxon>
        <taxon>Eubacteriales</taxon>
        <taxon>Eubacteriaceae</taxon>
        <taxon>Anaerofustis</taxon>
    </lineage>
</organism>
<dbReference type="STRING" id="445971.ANASTE_00342"/>
<reference evidence="2" key="2">
    <citation type="submission" date="2013-08" db="EMBL/GenBank/DDBJ databases">
        <title>Draft genome sequence of Anaerofustis stercorihominis (DSM 17244).</title>
        <authorList>
            <person name="Sudarsanam P."/>
            <person name="Ley R."/>
            <person name="Guruge J."/>
            <person name="Turnbaugh P.J."/>
            <person name="Mahowald M."/>
            <person name="Liep D."/>
            <person name="Gordon J."/>
        </authorList>
    </citation>
    <scope>NUCLEOTIDE SEQUENCE</scope>
    <source>
        <strain evidence="2">DSM 17244</strain>
    </source>
</reference>
<dbReference type="InterPro" id="IPR015590">
    <property type="entry name" value="Aldehyde_DH_dom"/>
</dbReference>
<dbReference type="InterPro" id="IPR016161">
    <property type="entry name" value="Ald_DH/histidinol_DH"/>
</dbReference>
<feature type="domain" description="Aldehyde dehydrogenase" evidence="1">
    <location>
        <begin position="5"/>
        <end position="66"/>
    </location>
</feature>
<evidence type="ECO:0000313" key="3">
    <source>
        <dbReference type="Proteomes" id="UP000005178"/>
    </source>
</evidence>
<dbReference type="EMBL" id="ABIL02000004">
    <property type="protein sequence ID" value="EDS73487.1"/>
    <property type="molecule type" value="Genomic_DNA"/>
</dbReference>
<dbReference type="SUPFAM" id="SSF53720">
    <property type="entry name" value="ALDH-like"/>
    <property type="match status" value="1"/>
</dbReference>
<dbReference type="GO" id="GO:0016620">
    <property type="term" value="F:oxidoreductase activity, acting on the aldehyde or oxo group of donors, NAD or NADP as acceptor"/>
    <property type="evidence" value="ECO:0007669"/>
    <property type="project" value="InterPro"/>
</dbReference>
<dbReference type="Proteomes" id="UP000005178">
    <property type="component" value="Unassembled WGS sequence"/>
</dbReference>
<evidence type="ECO:0000259" key="1">
    <source>
        <dbReference type="Pfam" id="PF00171"/>
    </source>
</evidence>
<reference evidence="2" key="1">
    <citation type="submission" date="2008-01" db="EMBL/GenBank/DDBJ databases">
        <authorList>
            <person name="Fulton L."/>
            <person name="Clifton S."/>
            <person name="Fulton B."/>
            <person name="Xu J."/>
            <person name="Minx P."/>
            <person name="Pepin K.H."/>
            <person name="Johnson M."/>
            <person name="Thiruvilangam P."/>
            <person name="Bhonagiri V."/>
            <person name="Nash W.E."/>
            <person name="Mardis E.R."/>
            <person name="Wilson R.K."/>
        </authorList>
    </citation>
    <scope>NUCLEOTIDE SEQUENCE [LARGE SCALE GENOMIC DNA]</scope>
    <source>
        <strain evidence="2">DSM 17244</strain>
    </source>
</reference>